<name>A0A1Z3M1B3_BREDI</name>
<feature type="domain" description="GSCFA" evidence="1">
    <location>
        <begin position="41"/>
        <end position="311"/>
    </location>
</feature>
<evidence type="ECO:0000259" key="1">
    <source>
        <dbReference type="Pfam" id="PF08885"/>
    </source>
</evidence>
<dbReference type="Proteomes" id="UP000197024">
    <property type="component" value="Chromosome"/>
</dbReference>
<reference evidence="2 3" key="1">
    <citation type="submission" date="2017-06" db="EMBL/GenBank/DDBJ databases">
        <title>Biodegradation of gentamicin by bacterial consortia AMQD4 in synthetic medium and raw gentamicin sewage.</title>
        <authorList>
            <person name="Chang H."/>
            <person name="Feng Y."/>
            <person name="Li Z."/>
            <person name="Xue J."/>
            <person name="Cheng D."/>
        </authorList>
    </citation>
    <scope>NUCLEOTIDE SEQUENCE [LARGE SCALE GENOMIC DNA]</scope>
    <source>
        <strain evidence="2 3">BZC3</strain>
    </source>
</reference>
<accession>A0A1Z3M1B3</accession>
<dbReference type="AlphaFoldDB" id="A0A1Z3M1B3"/>
<protein>
    <submittedName>
        <fullName evidence="2">GSCFA domain-containing protein</fullName>
    </submittedName>
</protein>
<reference evidence="2 3" key="2">
    <citation type="submission" date="2017-06" db="EMBL/GenBank/DDBJ databases">
        <authorList>
            <person name="Kim H.J."/>
            <person name="Triplett B.A."/>
        </authorList>
    </citation>
    <scope>NUCLEOTIDE SEQUENCE [LARGE SCALE GENOMIC DNA]</scope>
    <source>
        <strain evidence="2 3">BZC3</strain>
    </source>
</reference>
<dbReference type="RefSeq" id="WP_088411618.1">
    <property type="nucleotide sequence ID" value="NZ_CP021995.1"/>
</dbReference>
<dbReference type="Pfam" id="PF08885">
    <property type="entry name" value="GSCFA"/>
    <property type="match status" value="1"/>
</dbReference>
<dbReference type="EMBL" id="CP021995">
    <property type="protein sequence ID" value="ASD28176.1"/>
    <property type="molecule type" value="Genomic_DNA"/>
</dbReference>
<gene>
    <name evidence="2" type="ORF">CD943_15495</name>
</gene>
<evidence type="ECO:0000313" key="2">
    <source>
        <dbReference type="EMBL" id="ASD28176.1"/>
    </source>
</evidence>
<sequence>MTNPYRSLPDHCFWSRAVSWAPPGQLDPMVESPFSITPDMKVATLGSCFAQHIARHLQRSGLHYFVSETAPRELSAEEAAARHYGVFSARYGNIYTVRQAVQLFDRAFDAFQPSEDVWTRDEVFVDPFRPQIEPAGFVSPQAVRDAAQAHLAHVRRVFSEADVIVFTLGLTEAWRSLEDGAVFAAAPGVAGGGFDPGRHEKVNFTCRDVSEDLQAFCDRITRVNPNARIVLTVSPVPLIATHQDDQHVLSATTYSKAVLRVAAGEVAQGNPSVSYFPSFEIITSAHSRGSYFEPDLRSVREVGVAHVMRVFSQHFLESGDEPANAAPTTSAPPPTDADVVCDEEVIERALRAGGFSS</sequence>
<evidence type="ECO:0000313" key="3">
    <source>
        <dbReference type="Proteomes" id="UP000197024"/>
    </source>
</evidence>
<dbReference type="InterPro" id="IPR014982">
    <property type="entry name" value="GSCFA"/>
</dbReference>
<proteinExistence type="predicted"/>
<organism evidence="2 3">
    <name type="scientific">Brevundimonas diminuta</name>
    <name type="common">Pseudomonas diminuta</name>
    <dbReference type="NCBI Taxonomy" id="293"/>
    <lineage>
        <taxon>Bacteria</taxon>
        <taxon>Pseudomonadati</taxon>
        <taxon>Pseudomonadota</taxon>
        <taxon>Alphaproteobacteria</taxon>
        <taxon>Caulobacterales</taxon>
        <taxon>Caulobacteraceae</taxon>
        <taxon>Brevundimonas</taxon>
    </lineage>
</organism>